<organism evidence="1">
    <name type="scientific">Cacopsylla melanoneura</name>
    <dbReference type="NCBI Taxonomy" id="428564"/>
    <lineage>
        <taxon>Eukaryota</taxon>
        <taxon>Metazoa</taxon>
        <taxon>Ecdysozoa</taxon>
        <taxon>Arthropoda</taxon>
        <taxon>Hexapoda</taxon>
        <taxon>Insecta</taxon>
        <taxon>Pterygota</taxon>
        <taxon>Neoptera</taxon>
        <taxon>Paraneoptera</taxon>
        <taxon>Hemiptera</taxon>
        <taxon>Sternorrhyncha</taxon>
        <taxon>Psylloidea</taxon>
        <taxon>Psyllidae</taxon>
        <taxon>Psyllinae</taxon>
        <taxon>Cacopsylla</taxon>
    </lineage>
</organism>
<sequence length="100" mass="12125">MGFDHFEKFQLQHIFFHLVSDRLRNGFHKSVQNLSVMVCRHFVLKYFRNRHRFDFELHPLCSLVVDTLWLVHNVVQTPRENHVVVCRSDTVGQCRRHLLR</sequence>
<name>A0A8D8R9Z6_9HEMI</name>
<reference evidence="1" key="1">
    <citation type="submission" date="2021-05" db="EMBL/GenBank/DDBJ databases">
        <authorList>
            <person name="Alioto T."/>
            <person name="Alioto T."/>
            <person name="Gomez Garrido J."/>
        </authorList>
    </citation>
    <scope>NUCLEOTIDE SEQUENCE</scope>
</reference>
<accession>A0A8D8R9Z6</accession>
<dbReference type="EMBL" id="HBUF01134497">
    <property type="protein sequence ID" value="CAG6644952.1"/>
    <property type="molecule type" value="Transcribed_RNA"/>
</dbReference>
<proteinExistence type="predicted"/>
<protein>
    <submittedName>
        <fullName evidence="1">Uncharacterized protein</fullName>
    </submittedName>
</protein>
<dbReference type="AlphaFoldDB" id="A0A8D8R9Z6"/>
<evidence type="ECO:0000313" key="1">
    <source>
        <dbReference type="EMBL" id="CAG6644952.1"/>
    </source>
</evidence>
<dbReference type="EMBL" id="HBUF01134496">
    <property type="protein sequence ID" value="CAG6644951.1"/>
    <property type="molecule type" value="Transcribed_RNA"/>
</dbReference>